<keyword evidence="1" id="KW-0732">Signal</keyword>
<comment type="caution">
    <text evidence="3">The sequence shown here is derived from an EMBL/GenBank/DDBJ whole genome shotgun (WGS) entry which is preliminary data.</text>
</comment>
<reference evidence="3 4" key="1">
    <citation type="journal article" date="2021" name="Hortic Res">
        <title>Chromosome-scale assembly of the Dendrobium chrysotoxum genome enhances the understanding of orchid evolution.</title>
        <authorList>
            <person name="Zhang Y."/>
            <person name="Zhang G.Q."/>
            <person name="Zhang D."/>
            <person name="Liu X.D."/>
            <person name="Xu X.Y."/>
            <person name="Sun W.H."/>
            <person name="Yu X."/>
            <person name="Zhu X."/>
            <person name="Wang Z.W."/>
            <person name="Zhao X."/>
            <person name="Zhong W.Y."/>
            <person name="Chen H."/>
            <person name="Yin W.L."/>
            <person name="Huang T."/>
            <person name="Niu S.C."/>
            <person name="Liu Z.J."/>
        </authorList>
    </citation>
    <scope>NUCLEOTIDE SEQUENCE [LARGE SCALE GENOMIC DNA]</scope>
    <source>
        <strain evidence="3">Lindl</strain>
    </source>
</reference>
<proteinExistence type="predicted"/>
<feature type="domain" description="Bulb-type lectin" evidence="2">
    <location>
        <begin position="31"/>
        <end position="139"/>
    </location>
</feature>
<protein>
    <recommendedName>
        <fullName evidence="2">Bulb-type lectin domain-containing protein</fullName>
    </recommendedName>
</protein>
<dbReference type="GO" id="GO:0051707">
    <property type="term" value="P:response to other organism"/>
    <property type="evidence" value="ECO:0007669"/>
    <property type="project" value="UniProtKB-ARBA"/>
</dbReference>
<keyword evidence="4" id="KW-1185">Reference proteome</keyword>
<organism evidence="3 4">
    <name type="scientific">Dendrobium chrysotoxum</name>
    <name type="common">Orchid</name>
    <dbReference type="NCBI Taxonomy" id="161865"/>
    <lineage>
        <taxon>Eukaryota</taxon>
        <taxon>Viridiplantae</taxon>
        <taxon>Streptophyta</taxon>
        <taxon>Embryophyta</taxon>
        <taxon>Tracheophyta</taxon>
        <taxon>Spermatophyta</taxon>
        <taxon>Magnoliopsida</taxon>
        <taxon>Liliopsida</taxon>
        <taxon>Asparagales</taxon>
        <taxon>Orchidaceae</taxon>
        <taxon>Epidendroideae</taxon>
        <taxon>Malaxideae</taxon>
        <taxon>Dendrobiinae</taxon>
        <taxon>Dendrobium</taxon>
    </lineage>
</organism>
<evidence type="ECO:0000256" key="1">
    <source>
        <dbReference type="SAM" id="SignalP"/>
    </source>
</evidence>
<dbReference type="EMBL" id="JAGFBR010000006">
    <property type="protein sequence ID" value="KAH0465791.1"/>
    <property type="molecule type" value="Genomic_DNA"/>
</dbReference>
<dbReference type="AlphaFoldDB" id="A0AAV7HA53"/>
<dbReference type="InterPro" id="IPR036426">
    <property type="entry name" value="Bulb-type_lectin_dom_sf"/>
</dbReference>
<evidence type="ECO:0000259" key="2">
    <source>
        <dbReference type="PROSITE" id="PS50927"/>
    </source>
</evidence>
<accession>A0AAV7HA53</accession>
<gene>
    <name evidence="3" type="ORF">IEQ34_005894</name>
</gene>
<name>A0AAV7HA53_DENCH</name>
<dbReference type="Proteomes" id="UP000775213">
    <property type="component" value="Unassembled WGS sequence"/>
</dbReference>
<dbReference type="CDD" id="cd00028">
    <property type="entry name" value="B_lectin"/>
    <property type="match status" value="1"/>
</dbReference>
<dbReference type="SUPFAM" id="SSF51110">
    <property type="entry name" value="alpha-D-mannose-specific plant lectins"/>
    <property type="match status" value="1"/>
</dbReference>
<evidence type="ECO:0000313" key="4">
    <source>
        <dbReference type="Proteomes" id="UP000775213"/>
    </source>
</evidence>
<feature type="chain" id="PRO_5044012143" description="Bulb-type lectin domain-containing protein" evidence="1">
    <location>
        <begin position="29"/>
        <end position="178"/>
    </location>
</feature>
<feature type="signal peptide" evidence="1">
    <location>
        <begin position="1"/>
        <end position="28"/>
    </location>
</feature>
<sequence length="178" mass="18870">MAFFSTNKILLLCAASLSVLLLATPASGQSYNHLLSGERLNAGQSLIQGNYQFIIQNDCNLVLYIYGSPRWASNTGGLASGCYLAMQTDGNLVVYDYGNRAIWASNTGGQNGYYNLILQKDGNVVIYGKPIWATGTSYSGSAVVVIAAARNGTVGASGAEQNKVKEMGKIVQVVQGDE</sequence>
<dbReference type="SMART" id="SM00108">
    <property type="entry name" value="B_lectin"/>
    <property type="match status" value="1"/>
</dbReference>
<dbReference type="Gene3D" id="2.90.10.10">
    <property type="entry name" value="Bulb-type lectin domain"/>
    <property type="match status" value="1"/>
</dbReference>
<dbReference type="PROSITE" id="PS50927">
    <property type="entry name" value="BULB_LECTIN"/>
    <property type="match status" value="1"/>
</dbReference>
<evidence type="ECO:0000313" key="3">
    <source>
        <dbReference type="EMBL" id="KAH0465791.1"/>
    </source>
</evidence>
<dbReference type="InterPro" id="IPR001480">
    <property type="entry name" value="Bulb-type_lectin_dom"/>
</dbReference>